<feature type="transmembrane region" description="Helical" evidence="7">
    <location>
        <begin position="37"/>
        <end position="56"/>
    </location>
</feature>
<evidence type="ECO:0000256" key="7">
    <source>
        <dbReference type="SAM" id="Phobius"/>
    </source>
</evidence>
<keyword evidence="3" id="KW-1003">Cell membrane</keyword>
<keyword evidence="6 7" id="KW-0472">Membrane</keyword>
<gene>
    <name evidence="11" type="ORF">GTP92_07815</name>
</gene>
<dbReference type="InterPro" id="IPR011014">
    <property type="entry name" value="MscS_channel_TM-2"/>
</dbReference>
<evidence type="ECO:0000256" key="1">
    <source>
        <dbReference type="ARBA" id="ARBA00004651"/>
    </source>
</evidence>
<comment type="subcellular location">
    <subcellularLocation>
        <location evidence="1">Cell membrane</location>
        <topology evidence="1">Multi-pass membrane protein</topology>
    </subcellularLocation>
</comment>
<dbReference type="EMBL" id="AAXDPX010000006">
    <property type="protein sequence ID" value="EGO6678232.1"/>
    <property type="molecule type" value="Genomic_DNA"/>
</dbReference>
<evidence type="ECO:0000313" key="12">
    <source>
        <dbReference type="Proteomes" id="UP000600030"/>
    </source>
</evidence>
<reference evidence="11" key="1">
    <citation type="submission" date="2020-01" db="EMBL/GenBank/DDBJ databases">
        <authorList>
            <consortium name="GenomeTrakr network: Whole genome sequencing for foodborne pathogen traceback"/>
        </authorList>
    </citation>
    <scope>NUCLEOTIDE SEQUENCE</scope>
    <source>
        <strain evidence="11">PSU-2311</strain>
    </source>
</reference>
<dbReference type="PANTHER" id="PTHR43634:SF2">
    <property type="entry name" value="LOW CONDUCTANCE MECHANOSENSITIVE CHANNEL YNAI"/>
    <property type="match status" value="1"/>
</dbReference>
<dbReference type="AlphaFoldDB" id="A0AAN3PZ81"/>
<dbReference type="InterPro" id="IPR011066">
    <property type="entry name" value="MscS_channel_C_sf"/>
</dbReference>
<dbReference type="InterPro" id="IPR049142">
    <property type="entry name" value="MS_channel_1st"/>
</dbReference>
<dbReference type="Gene3D" id="2.30.30.60">
    <property type="match status" value="1"/>
</dbReference>
<keyword evidence="4 7" id="KW-0812">Transmembrane</keyword>
<dbReference type="InterPro" id="IPR006685">
    <property type="entry name" value="MscS_channel_2nd"/>
</dbReference>
<evidence type="ECO:0000256" key="2">
    <source>
        <dbReference type="ARBA" id="ARBA00008017"/>
    </source>
</evidence>
<evidence type="ECO:0000259" key="9">
    <source>
        <dbReference type="Pfam" id="PF21082"/>
    </source>
</evidence>
<evidence type="ECO:0000256" key="6">
    <source>
        <dbReference type="ARBA" id="ARBA00023136"/>
    </source>
</evidence>
<dbReference type="Proteomes" id="UP000600030">
    <property type="component" value="Unassembled WGS sequence"/>
</dbReference>
<feature type="transmembrane region" description="Helical" evidence="7">
    <location>
        <begin position="6"/>
        <end position="30"/>
    </location>
</feature>
<accession>A0AAN3PZ81</accession>
<name>A0AAN3PZ81_ECOLX</name>
<dbReference type="InterPro" id="IPR023408">
    <property type="entry name" value="MscS_beta-dom_sf"/>
</dbReference>
<dbReference type="SUPFAM" id="SSF82861">
    <property type="entry name" value="Mechanosensitive channel protein MscS (YggB), transmembrane region"/>
    <property type="match status" value="1"/>
</dbReference>
<dbReference type="GO" id="GO:0005886">
    <property type="term" value="C:plasma membrane"/>
    <property type="evidence" value="ECO:0007669"/>
    <property type="project" value="UniProtKB-SubCell"/>
</dbReference>
<feature type="transmembrane region" description="Helical" evidence="7">
    <location>
        <begin position="76"/>
        <end position="100"/>
    </location>
</feature>
<dbReference type="PANTHER" id="PTHR43634">
    <property type="entry name" value="OW CONDUCTANCE MECHANOSENSITIVE CHANNEL"/>
    <property type="match status" value="1"/>
</dbReference>
<feature type="domain" description="Mechanosensitive ion channel transmembrane helices 2/3" evidence="10">
    <location>
        <begin position="119"/>
        <end position="160"/>
    </location>
</feature>
<evidence type="ECO:0000256" key="4">
    <source>
        <dbReference type="ARBA" id="ARBA00022692"/>
    </source>
</evidence>
<dbReference type="Pfam" id="PF00924">
    <property type="entry name" value="MS_channel_2nd"/>
    <property type="match status" value="1"/>
</dbReference>
<dbReference type="Pfam" id="PF21082">
    <property type="entry name" value="MS_channel_3rd"/>
    <property type="match status" value="1"/>
</dbReference>
<dbReference type="InterPro" id="IPR010920">
    <property type="entry name" value="LSM_dom_sf"/>
</dbReference>
<evidence type="ECO:0000259" key="10">
    <source>
        <dbReference type="Pfam" id="PF21088"/>
    </source>
</evidence>
<dbReference type="GO" id="GO:0008381">
    <property type="term" value="F:mechanosensitive monoatomic ion channel activity"/>
    <property type="evidence" value="ECO:0007669"/>
    <property type="project" value="UniProtKB-ARBA"/>
</dbReference>
<keyword evidence="5 7" id="KW-1133">Transmembrane helix</keyword>
<proteinExistence type="inferred from homology"/>
<sequence length="335" mass="38663">MFRDVFIHNSLGVIFMLLAIVALVVNFYMVRFSKKNYIVIGCLLSLLLWSCIIILIGDYLSFLIDGFHIKYLSRTVVRILSILLIVTVFIRKAFIVIDYLERRQVSKGRDVTDSRVISKVLKIIVLLISLLVFGQQVGMSFSGLLAFGGIGGIAVGMAGKDILSNFFSGVMLYFDRPFNIGDWIRSPDRNIEGVVAEIGWRLTKVITFENRPMYIPNSLFSDISLENPGRMTNRRIKTTIGLRYEDSKKISLIVEDIRNYLMHEESIDQRQTLLVYFNEFGDSSLNIMVYCFTYTRDWEEWLDIQQKVYLRIVDIVHNHKADFAYPSTTLYFSSN</sequence>
<feature type="transmembrane region" description="Helical" evidence="7">
    <location>
        <begin position="144"/>
        <end position="163"/>
    </location>
</feature>
<dbReference type="Pfam" id="PF21088">
    <property type="entry name" value="MS_channel_1st"/>
    <property type="match status" value="1"/>
</dbReference>
<dbReference type="RefSeq" id="WP_032192729.1">
    <property type="nucleotide sequence ID" value="NZ_BKBZ01000052.1"/>
</dbReference>
<feature type="domain" description="Mechanosensitive ion channel MscS" evidence="8">
    <location>
        <begin position="161"/>
        <end position="228"/>
    </location>
</feature>
<evidence type="ECO:0000256" key="3">
    <source>
        <dbReference type="ARBA" id="ARBA00022475"/>
    </source>
</evidence>
<dbReference type="Gene3D" id="3.30.70.100">
    <property type="match status" value="1"/>
</dbReference>
<dbReference type="InterPro" id="IPR045042">
    <property type="entry name" value="YnaI-like"/>
</dbReference>
<protein>
    <submittedName>
        <fullName evidence="11">Mechanosensitive ion channel</fullName>
    </submittedName>
</protein>
<comment type="caution">
    <text evidence="11">The sequence shown here is derived from an EMBL/GenBank/DDBJ whole genome shotgun (WGS) entry which is preliminary data.</text>
</comment>
<evidence type="ECO:0000256" key="5">
    <source>
        <dbReference type="ARBA" id="ARBA00022989"/>
    </source>
</evidence>
<dbReference type="SUPFAM" id="SSF82689">
    <property type="entry name" value="Mechanosensitive channel protein MscS (YggB), C-terminal domain"/>
    <property type="match status" value="1"/>
</dbReference>
<comment type="similarity">
    <text evidence="2">Belongs to the MscS (TC 1.A.23) family.</text>
</comment>
<evidence type="ECO:0000313" key="11">
    <source>
        <dbReference type="EMBL" id="EGO6678232.1"/>
    </source>
</evidence>
<evidence type="ECO:0000259" key="8">
    <source>
        <dbReference type="Pfam" id="PF00924"/>
    </source>
</evidence>
<dbReference type="Gene3D" id="1.10.287.1260">
    <property type="match status" value="1"/>
</dbReference>
<dbReference type="SUPFAM" id="SSF50182">
    <property type="entry name" value="Sm-like ribonucleoproteins"/>
    <property type="match status" value="1"/>
</dbReference>
<feature type="domain" description="Mechanosensitive ion channel MscS C-terminal" evidence="9">
    <location>
        <begin position="236"/>
        <end position="322"/>
    </location>
</feature>
<feature type="transmembrane region" description="Helical" evidence="7">
    <location>
        <begin position="120"/>
        <end position="138"/>
    </location>
</feature>
<dbReference type="InterPro" id="IPR049278">
    <property type="entry name" value="MS_channel_C"/>
</dbReference>
<organism evidence="11 12">
    <name type="scientific">Escherichia coli</name>
    <dbReference type="NCBI Taxonomy" id="562"/>
    <lineage>
        <taxon>Bacteria</taxon>
        <taxon>Pseudomonadati</taxon>
        <taxon>Pseudomonadota</taxon>
        <taxon>Gammaproteobacteria</taxon>
        <taxon>Enterobacterales</taxon>
        <taxon>Enterobacteriaceae</taxon>
        <taxon>Escherichia</taxon>
    </lineage>
</organism>